<dbReference type="Pfam" id="PF13639">
    <property type="entry name" value="zf-RING_2"/>
    <property type="match status" value="1"/>
</dbReference>
<sequence>MGLGSSKTGDQVEDDKNNNKKNNMELVIMSTKLGNDIECPICLTVFVDGEEIKQVKICKHLFHKSCIEKWLSTHFNCPVCRAFISNHFKVKKEDVRGLASTSDLWQGLPDSSGLV</sequence>
<keyword evidence="5" id="KW-0833">Ubl conjugation pathway</keyword>
<evidence type="ECO:0000313" key="11">
    <source>
        <dbReference type="EMBL" id="KAK9725653.1"/>
    </source>
</evidence>
<dbReference type="PROSITE" id="PS50089">
    <property type="entry name" value="ZF_RING_2"/>
    <property type="match status" value="1"/>
</dbReference>
<feature type="domain" description="RING-type" evidence="10">
    <location>
        <begin position="39"/>
        <end position="81"/>
    </location>
</feature>
<dbReference type="PANTHER" id="PTHR14155:SF627">
    <property type="entry name" value="OS06G0192800 PROTEIN"/>
    <property type="match status" value="1"/>
</dbReference>
<evidence type="ECO:0000256" key="5">
    <source>
        <dbReference type="ARBA" id="ARBA00022786"/>
    </source>
</evidence>
<name>A0AAW1KXQ1_SAPOF</name>
<proteinExistence type="inferred from homology"/>
<gene>
    <name evidence="11" type="ORF">RND81_05G160000</name>
</gene>
<dbReference type="EC" id="2.3.2.27" evidence="2"/>
<keyword evidence="4 8" id="KW-0863">Zinc-finger</keyword>
<comment type="similarity">
    <text evidence="7">Belongs to the RING-type zinc finger family. ATL subfamily.</text>
</comment>
<dbReference type="GO" id="GO:0008270">
    <property type="term" value="F:zinc ion binding"/>
    <property type="evidence" value="ECO:0007669"/>
    <property type="project" value="UniProtKB-KW"/>
</dbReference>
<comment type="catalytic activity">
    <reaction evidence="1">
        <text>S-ubiquitinyl-[E2 ubiquitin-conjugating enzyme]-L-cysteine + [acceptor protein]-L-lysine = [E2 ubiquitin-conjugating enzyme]-L-cysteine + N(6)-ubiquitinyl-[acceptor protein]-L-lysine.</text>
        <dbReference type="EC" id="2.3.2.27"/>
    </reaction>
</comment>
<evidence type="ECO:0000259" key="10">
    <source>
        <dbReference type="PROSITE" id="PS50089"/>
    </source>
</evidence>
<dbReference type="GO" id="GO:0061630">
    <property type="term" value="F:ubiquitin protein ligase activity"/>
    <property type="evidence" value="ECO:0007669"/>
    <property type="project" value="UniProtKB-EC"/>
</dbReference>
<dbReference type="InterPro" id="IPR001841">
    <property type="entry name" value="Znf_RING"/>
</dbReference>
<evidence type="ECO:0000256" key="2">
    <source>
        <dbReference type="ARBA" id="ARBA00012483"/>
    </source>
</evidence>
<evidence type="ECO:0000256" key="4">
    <source>
        <dbReference type="ARBA" id="ARBA00022771"/>
    </source>
</evidence>
<dbReference type="EMBL" id="JBDFQZ010000005">
    <property type="protein sequence ID" value="KAK9725653.1"/>
    <property type="molecule type" value="Genomic_DNA"/>
</dbReference>
<accession>A0AAW1KXQ1</accession>
<evidence type="ECO:0000256" key="6">
    <source>
        <dbReference type="ARBA" id="ARBA00022833"/>
    </source>
</evidence>
<evidence type="ECO:0000256" key="8">
    <source>
        <dbReference type="PROSITE-ProRule" id="PRU00175"/>
    </source>
</evidence>
<dbReference type="Proteomes" id="UP001443914">
    <property type="component" value="Unassembled WGS sequence"/>
</dbReference>
<evidence type="ECO:0000256" key="3">
    <source>
        <dbReference type="ARBA" id="ARBA00022723"/>
    </source>
</evidence>
<dbReference type="PANTHER" id="PTHR14155">
    <property type="entry name" value="RING FINGER DOMAIN-CONTAINING"/>
    <property type="match status" value="1"/>
</dbReference>
<keyword evidence="3" id="KW-0479">Metal-binding</keyword>
<organism evidence="11 12">
    <name type="scientific">Saponaria officinalis</name>
    <name type="common">Common soapwort</name>
    <name type="synonym">Lychnis saponaria</name>
    <dbReference type="NCBI Taxonomy" id="3572"/>
    <lineage>
        <taxon>Eukaryota</taxon>
        <taxon>Viridiplantae</taxon>
        <taxon>Streptophyta</taxon>
        <taxon>Embryophyta</taxon>
        <taxon>Tracheophyta</taxon>
        <taxon>Spermatophyta</taxon>
        <taxon>Magnoliopsida</taxon>
        <taxon>eudicotyledons</taxon>
        <taxon>Gunneridae</taxon>
        <taxon>Pentapetalae</taxon>
        <taxon>Caryophyllales</taxon>
        <taxon>Caryophyllaceae</taxon>
        <taxon>Caryophylleae</taxon>
        <taxon>Saponaria</taxon>
    </lineage>
</organism>
<dbReference type="InterPro" id="IPR013083">
    <property type="entry name" value="Znf_RING/FYVE/PHD"/>
</dbReference>
<dbReference type="SMART" id="SM00184">
    <property type="entry name" value="RING"/>
    <property type="match status" value="1"/>
</dbReference>
<feature type="region of interest" description="Disordered" evidence="9">
    <location>
        <begin position="1"/>
        <end position="21"/>
    </location>
</feature>
<dbReference type="Gene3D" id="3.30.40.10">
    <property type="entry name" value="Zinc/RING finger domain, C3HC4 (zinc finger)"/>
    <property type="match status" value="1"/>
</dbReference>
<dbReference type="InterPro" id="IPR053238">
    <property type="entry name" value="RING-H2_zinc_finger"/>
</dbReference>
<protein>
    <recommendedName>
        <fullName evidence="2">RING-type E3 ubiquitin transferase</fullName>
        <ecNumber evidence="2">2.3.2.27</ecNumber>
    </recommendedName>
</protein>
<comment type="caution">
    <text evidence="11">The sequence shown here is derived from an EMBL/GenBank/DDBJ whole genome shotgun (WGS) entry which is preliminary data.</text>
</comment>
<evidence type="ECO:0000256" key="1">
    <source>
        <dbReference type="ARBA" id="ARBA00000900"/>
    </source>
</evidence>
<dbReference type="AlphaFoldDB" id="A0AAW1KXQ1"/>
<reference evidence="11" key="1">
    <citation type="submission" date="2024-03" db="EMBL/GenBank/DDBJ databases">
        <title>WGS assembly of Saponaria officinalis var. Norfolk2.</title>
        <authorList>
            <person name="Jenkins J."/>
            <person name="Shu S."/>
            <person name="Grimwood J."/>
            <person name="Barry K."/>
            <person name="Goodstein D."/>
            <person name="Schmutz J."/>
            <person name="Leebens-Mack J."/>
            <person name="Osbourn A."/>
        </authorList>
    </citation>
    <scope>NUCLEOTIDE SEQUENCE [LARGE SCALE GENOMIC DNA]</scope>
    <source>
        <strain evidence="11">JIC</strain>
    </source>
</reference>
<dbReference type="SUPFAM" id="SSF57850">
    <property type="entry name" value="RING/U-box"/>
    <property type="match status" value="1"/>
</dbReference>
<evidence type="ECO:0000256" key="7">
    <source>
        <dbReference type="ARBA" id="ARBA00024209"/>
    </source>
</evidence>
<evidence type="ECO:0000256" key="9">
    <source>
        <dbReference type="SAM" id="MobiDB-lite"/>
    </source>
</evidence>
<keyword evidence="12" id="KW-1185">Reference proteome</keyword>
<keyword evidence="6" id="KW-0862">Zinc</keyword>
<evidence type="ECO:0000313" key="12">
    <source>
        <dbReference type="Proteomes" id="UP001443914"/>
    </source>
</evidence>